<name>A0A4E0QIH9_9GAMM</name>
<reference evidence="1 2" key="1">
    <citation type="journal article" date="2016" name="Front. Microbiol.">
        <title>Single-Cell (Meta-)Genomics of a Dimorphic Candidatus Thiomargarita nelsonii Reveals Genomic Plasticity.</title>
        <authorList>
            <person name="Flood B.E."/>
            <person name="Fliss P."/>
            <person name="Jones D.S."/>
            <person name="Dick G.J."/>
            <person name="Jain S."/>
            <person name="Kaster A.K."/>
            <person name="Winkel M."/>
            <person name="Mussmann M."/>
            <person name="Bailey J."/>
        </authorList>
    </citation>
    <scope>NUCLEOTIDE SEQUENCE [LARGE SCALE GENOMIC DNA]</scope>
    <source>
        <strain evidence="1">Hydrate Ridge</strain>
    </source>
</reference>
<comment type="caution">
    <text evidence="1">The sequence shown here is derived from an EMBL/GenBank/DDBJ whole genome shotgun (WGS) entry which is preliminary data.</text>
</comment>
<feature type="non-terminal residue" evidence="1">
    <location>
        <position position="337"/>
    </location>
</feature>
<dbReference type="Proteomes" id="UP000030428">
    <property type="component" value="Unassembled WGS sequence"/>
</dbReference>
<dbReference type="AlphaFoldDB" id="A0A4E0QIH9"/>
<organism evidence="1 2">
    <name type="scientific">Candidatus Thiomargarita nelsonii</name>
    <dbReference type="NCBI Taxonomy" id="1003181"/>
    <lineage>
        <taxon>Bacteria</taxon>
        <taxon>Pseudomonadati</taxon>
        <taxon>Pseudomonadota</taxon>
        <taxon>Gammaproteobacteria</taxon>
        <taxon>Thiotrichales</taxon>
        <taxon>Thiotrichaceae</taxon>
        <taxon>Thiomargarita</taxon>
    </lineage>
</organism>
<sequence length="337" mass="37583">EAALLSLIPVARPEFIQDIEDNKSRCVLTALWVITLADEDLKEAIWGDDSLLQGWLEDFKPLLEMGEGDKVAQQVKRHFQQLLTHQRVVAQDEEALGRCLFTDEPIAFKNTISQATGLLGVKISAFSGRDNRPELLTSDKPHTVVSPVSLAEHKIHHEIQGGSKDGVPTLIYSPTTVGLFGGLILNTDMAAKSLFDLSRLEAKKGSVLYGHEIFQGRLRLAKLERLSDKTKDQVTQLRLLLTAARRTGRPFHIFRGLPTTQRAFFYYDAMPPLLKKLLGANALRLEQLPQALKQVELAQTFLENNNLGYEVLNRYVSSDTRLGAICLAWCVLEGKAS</sequence>
<dbReference type="EMBL" id="JSZA02000441">
    <property type="protein sequence ID" value="TGN99653.1"/>
    <property type="molecule type" value="Genomic_DNA"/>
</dbReference>
<gene>
    <name evidence="1" type="ORF">PN36_35295</name>
</gene>
<keyword evidence="2" id="KW-1185">Reference proteome</keyword>
<accession>A0A4E0QIH9</accession>
<evidence type="ECO:0000313" key="1">
    <source>
        <dbReference type="EMBL" id="TGN99653.1"/>
    </source>
</evidence>
<protein>
    <submittedName>
        <fullName evidence="1">Uncharacterized protein</fullName>
    </submittedName>
</protein>
<proteinExistence type="predicted"/>
<feature type="non-terminal residue" evidence="1">
    <location>
        <position position="1"/>
    </location>
</feature>
<evidence type="ECO:0000313" key="2">
    <source>
        <dbReference type="Proteomes" id="UP000030428"/>
    </source>
</evidence>